<proteinExistence type="predicted"/>
<comment type="caution">
    <text evidence="2">The sequence shown here is derived from an EMBL/GenBank/DDBJ whole genome shotgun (WGS) entry which is preliminary data.</text>
</comment>
<keyword evidence="1" id="KW-0732">Signal</keyword>
<reference evidence="2" key="1">
    <citation type="submission" date="2018-03" db="EMBL/GenBank/DDBJ databases">
        <authorList>
            <person name="Guldener U."/>
        </authorList>
    </citation>
    <scope>NUCLEOTIDE SEQUENCE</scope>
</reference>
<organism evidence="2 3">
    <name type="scientific">Cephalotrichum gorgonifer</name>
    <dbReference type="NCBI Taxonomy" id="2041049"/>
    <lineage>
        <taxon>Eukaryota</taxon>
        <taxon>Fungi</taxon>
        <taxon>Dikarya</taxon>
        <taxon>Ascomycota</taxon>
        <taxon>Pezizomycotina</taxon>
        <taxon>Sordariomycetes</taxon>
        <taxon>Hypocreomycetidae</taxon>
        <taxon>Microascales</taxon>
        <taxon>Microascaceae</taxon>
        <taxon>Cephalotrichum</taxon>
    </lineage>
</organism>
<evidence type="ECO:0000313" key="3">
    <source>
        <dbReference type="Proteomes" id="UP001187682"/>
    </source>
</evidence>
<feature type="signal peptide" evidence="1">
    <location>
        <begin position="1"/>
        <end position="21"/>
    </location>
</feature>
<name>A0AAE8N8A5_9PEZI</name>
<keyword evidence="3" id="KW-1185">Reference proteome</keyword>
<dbReference type="EMBL" id="ONZQ02000020">
    <property type="protein sequence ID" value="SPO07429.1"/>
    <property type="molecule type" value="Genomic_DNA"/>
</dbReference>
<dbReference type="AlphaFoldDB" id="A0AAE8N8A5"/>
<evidence type="ECO:0000313" key="2">
    <source>
        <dbReference type="EMBL" id="SPO07429.1"/>
    </source>
</evidence>
<gene>
    <name evidence="2" type="ORF">DNG_10123</name>
</gene>
<protein>
    <submittedName>
        <fullName evidence="2">Uncharacterized protein</fullName>
    </submittedName>
</protein>
<dbReference type="Proteomes" id="UP001187682">
    <property type="component" value="Unassembled WGS sequence"/>
</dbReference>
<accession>A0AAE8N8A5</accession>
<sequence>MRFFSISLALALSLVISTALAQSPGPNWPGCTRTSTTHHPGWEVLNLRYQPPESGSMVASADIDLQNAADGSRTICHLSSNVTDVDTQENLRLLSKRDGNCFTAWAEKYYYDVQGPGEQPQAQVEIDVWTGALSIEQTWSCDDAEAIEGIRYTAKAALGFEPECSRGREGEPTACTPAGLFQIGEPLLSVGPAVVKGESASDNLTISFQIDKQEDCTTTPSDLRGWQILQMSYWPAAEQPEGSPYEPVSLRIELRNLNDQSRTICYLGSDDFRGAEDEGISLGNNGTELGDGNYENGCVTGRFDLVGSEDGEVSQAWRWGRTANVTFDTKSFDLGISQFWECGGVEDAFFGSAAGRLEMVCEDTGNSMVPTVCEPKDALYSESGSLALVGDVEYA</sequence>
<evidence type="ECO:0000256" key="1">
    <source>
        <dbReference type="SAM" id="SignalP"/>
    </source>
</evidence>
<feature type="chain" id="PRO_5042035526" evidence="1">
    <location>
        <begin position="22"/>
        <end position="395"/>
    </location>
</feature>